<dbReference type="EMBL" id="MGJD01000035">
    <property type="protein sequence ID" value="OGM99797.1"/>
    <property type="molecule type" value="Genomic_DNA"/>
</dbReference>
<evidence type="ECO:0000256" key="1">
    <source>
        <dbReference type="SAM" id="Phobius"/>
    </source>
</evidence>
<keyword evidence="1" id="KW-1133">Transmembrane helix</keyword>
<reference evidence="2 3" key="1">
    <citation type="journal article" date="2016" name="Nat. Commun.">
        <title>Thousands of microbial genomes shed light on interconnected biogeochemical processes in an aquifer system.</title>
        <authorList>
            <person name="Anantharaman K."/>
            <person name="Brown C.T."/>
            <person name="Hug L.A."/>
            <person name="Sharon I."/>
            <person name="Castelle C.J."/>
            <person name="Probst A.J."/>
            <person name="Thomas B.C."/>
            <person name="Singh A."/>
            <person name="Wilkins M.J."/>
            <person name="Karaoz U."/>
            <person name="Brodie E.L."/>
            <person name="Williams K.H."/>
            <person name="Hubbard S.S."/>
            <person name="Banfield J.F."/>
        </authorList>
    </citation>
    <scope>NUCLEOTIDE SEQUENCE [LARGE SCALE GENOMIC DNA]</scope>
</reference>
<sequence length="146" mass="16415">MKYSIKIINYKFKIQRNKSEDGFIALMSAIIIAAVLMVVVFSVSFSGFMTRFNILDDEYKTRSFSLAEAYADEAILELAKLWVVDPAFSGTSTITVSATDYYSYETVGTEYVIKAHSVVQKATTNIRVTIDKTTFTTTDREEVPSL</sequence>
<evidence type="ECO:0008006" key="4">
    <source>
        <dbReference type="Google" id="ProtNLM"/>
    </source>
</evidence>
<dbReference type="Proteomes" id="UP000177117">
    <property type="component" value="Unassembled WGS sequence"/>
</dbReference>
<gene>
    <name evidence="2" type="ORF">A2650_05000</name>
</gene>
<name>A0A1F8EGM0_9BACT</name>
<dbReference type="AlphaFoldDB" id="A0A1F8EGM0"/>
<feature type="transmembrane region" description="Helical" evidence="1">
    <location>
        <begin position="21"/>
        <end position="45"/>
    </location>
</feature>
<keyword evidence="1" id="KW-0472">Membrane</keyword>
<evidence type="ECO:0000313" key="2">
    <source>
        <dbReference type="EMBL" id="OGM99797.1"/>
    </source>
</evidence>
<evidence type="ECO:0000313" key="3">
    <source>
        <dbReference type="Proteomes" id="UP000177117"/>
    </source>
</evidence>
<protein>
    <recommendedName>
        <fullName evidence="4">Type 4 fimbrial biogenesis protein PilX N-terminal domain-containing protein</fullName>
    </recommendedName>
</protein>
<proteinExistence type="predicted"/>
<keyword evidence="1" id="KW-0812">Transmembrane</keyword>
<comment type="caution">
    <text evidence="2">The sequence shown here is derived from an EMBL/GenBank/DDBJ whole genome shotgun (WGS) entry which is preliminary data.</text>
</comment>
<organism evidence="2 3">
    <name type="scientific">Candidatus Yanofskybacteria bacterium RIFCSPHIGHO2_01_FULL_41_53</name>
    <dbReference type="NCBI Taxonomy" id="1802663"/>
    <lineage>
        <taxon>Bacteria</taxon>
        <taxon>Candidatus Yanofskyibacteriota</taxon>
    </lineage>
</organism>
<accession>A0A1F8EGM0</accession>